<reference evidence="1" key="1">
    <citation type="submission" date="2022-07" db="EMBL/GenBank/DDBJ databases">
        <title>Genome Sequence of Lecanicillium saksenae.</title>
        <authorList>
            <person name="Buettner E."/>
        </authorList>
    </citation>
    <scope>NUCLEOTIDE SEQUENCE</scope>
    <source>
        <strain evidence="1">VT-O1</strain>
    </source>
</reference>
<name>A0ACC1R553_9HYPO</name>
<evidence type="ECO:0000313" key="1">
    <source>
        <dbReference type="EMBL" id="KAJ3498658.1"/>
    </source>
</evidence>
<organism evidence="1 2">
    <name type="scientific">Lecanicillium saksenae</name>
    <dbReference type="NCBI Taxonomy" id="468837"/>
    <lineage>
        <taxon>Eukaryota</taxon>
        <taxon>Fungi</taxon>
        <taxon>Dikarya</taxon>
        <taxon>Ascomycota</taxon>
        <taxon>Pezizomycotina</taxon>
        <taxon>Sordariomycetes</taxon>
        <taxon>Hypocreomycetidae</taxon>
        <taxon>Hypocreales</taxon>
        <taxon>Cordycipitaceae</taxon>
        <taxon>Lecanicillium</taxon>
    </lineage>
</organism>
<dbReference type="Proteomes" id="UP001148737">
    <property type="component" value="Unassembled WGS sequence"/>
</dbReference>
<evidence type="ECO:0000313" key="2">
    <source>
        <dbReference type="Proteomes" id="UP001148737"/>
    </source>
</evidence>
<dbReference type="EMBL" id="JANAKD010000040">
    <property type="protein sequence ID" value="KAJ3498658.1"/>
    <property type="molecule type" value="Genomic_DNA"/>
</dbReference>
<gene>
    <name evidence="1" type="ORF">NLG97_g940</name>
</gene>
<protein>
    <submittedName>
        <fullName evidence="1">Uncharacterized protein</fullName>
    </submittedName>
</protein>
<sequence>MPRALSTGEAVGSYAGPTQAEETHSKEVMAGERIVPDLTMSNVPISRINELQAHLAELGNNPDTAINARLFDEVELQLTETNIPPLLPTVLVPLTQILRITTQDPSPLLSMTIKLLSPLAFSRVLAIADAPSILSALVSQLPGANLLALAILHKAARSPADAAILSTLPDLFEALITRWLDAQDVGVGERAAKVLGDLLQTDCAIVPEDNQGRGDGANGTELVKRHAPGHGRLWHMLFGTERVFALIPDLCGSSSAAGGAGGASRTERQVSISQGRLLRLLPRLATINLPAVTRTEFPDLVPLPQSLARSTGNGLLQWAALAMVDKSDMLMHLSLIDFFETLVSILRVTNGAATVARSLVKAATANDGQLKDSLAGLPDRTVEEEAEPLRLFIGQLLID</sequence>
<comment type="caution">
    <text evidence="1">The sequence shown here is derived from an EMBL/GenBank/DDBJ whole genome shotgun (WGS) entry which is preliminary data.</text>
</comment>
<accession>A0ACC1R553</accession>
<keyword evidence="2" id="KW-1185">Reference proteome</keyword>
<proteinExistence type="predicted"/>